<evidence type="ECO:0000313" key="8">
    <source>
        <dbReference type="EMBL" id="BCI51174.1"/>
    </source>
</evidence>
<feature type="transmembrane region" description="Helical" evidence="7">
    <location>
        <begin position="84"/>
        <end position="107"/>
    </location>
</feature>
<feature type="transmembrane region" description="Helical" evidence="7">
    <location>
        <begin position="182"/>
        <end position="202"/>
    </location>
</feature>
<accession>A0A6S6NXR6</accession>
<dbReference type="InterPro" id="IPR006311">
    <property type="entry name" value="TAT_signal"/>
</dbReference>
<dbReference type="PANTHER" id="PTHR43299">
    <property type="entry name" value="UPF0718 PROTEIN YRAQ"/>
    <property type="match status" value="1"/>
</dbReference>
<evidence type="ECO:0000256" key="4">
    <source>
        <dbReference type="ARBA" id="ARBA00022692"/>
    </source>
</evidence>
<keyword evidence="4 7" id="KW-0812">Transmembrane</keyword>
<dbReference type="InterPro" id="IPR005524">
    <property type="entry name" value="DUF318"/>
</dbReference>
<name>A0A6S6NXR6_9MYCO</name>
<feature type="transmembrane region" description="Helical" evidence="7">
    <location>
        <begin position="155"/>
        <end position="176"/>
    </location>
</feature>
<evidence type="ECO:0000256" key="6">
    <source>
        <dbReference type="ARBA" id="ARBA00023136"/>
    </source>
</evidence>
<evidence type="ECO:0008006" key="10">
    <source>
        <dbReference type="Google" id="ProtNLM"/>
    </source>
</evidence>
<evidence type="ECO:0000256" key="2">
    <source>
        <dbReference type="ARBA" id="ARBA00006386"/>
    </source>
</evidence>
<feature type="transmembrane region" description="Helical" evidence="7">
    <location>
        <begin position="331"/>
        <end position="357"/>
    </location>
</feature>
<feature type="transmembrane region" description="Helical" evidence="7">
    <location>
        <begin position="268"/>
        <end position="287"/>
    </location>
</feature>
<gene>
    <name evidence="8" type="ORF">NIIDNTM18_04520</name>
</gene>
<feature type="transmembrane region" description="Helical" evidence="7">
    <location>
        <begin position="235"/>
        <end position="256"/>
    </location>
</feature>
<proteinExistence type="inferred from homology"/>
<dbReference type="RefSeq" id="WP_185294177.1">
    <property type="nucleotide sequence ID" value="NZ_AP023287.1"/>
</dbReference>
<dbReference type="Proteomes" id="UP000515734">
    <property type="component" value="Chromosome"/>
</dbReference>
<comment type="similarity">
    <text evidence="2">Belongs to the UPF0718 family.</text>
</comment>
<dbReference type="EMBL" id="AP023287">
    <property type="protein sequence ID" value="BCI51174.1"/>
    <property type="molecule type" value="Genomic_DNA"/>
</dbReference>
<evidence type="ECO:0000256" key="3">
    <source>
        <dbReference type="ARBA" id="ARBA00022475"/>
    </source>
</evidence>
<dbReference type="PANTHER" id="PTHR43299:SF1">
    <property type="entry name" value="UPF0718 PROTEIN YRAQ"/>
    <property type="match status" value="1"/>
</dbReference>
<evidence type="ECO:0000313" key="9">
    <source>
        <dbReference type="Proteomes" id="UP000515734"/>
    </source>
</evidence>
<feature type="transmembrane region" description="Helical" evidence="7">
    <location>
        <begin position="299"/>
        <end position="319"/>
    </location>
</feature>
<keyword evidence="5 7" id="KW-1133">Transmembrane helix</keyword>
<keyword evidence="6 7" id="KW-0472">Membrane</keyword>
<protein>
    <recommendedName>
        <fullName evidence="10">Permease</fullName>
    </recommendedName>
</protein>
<evidence type="ECO:0000256" key="1">
    <source>
        <dbReference type="ARBA" id="ARBA00004651"/>
    </source>
</evidence>
<reference evidence="8 9" key="1">
    <citation type="submission" date="2020-07" db="EMBL/GenBank/DDBJ databases">
        <title>Complete genome sequence of Mycolicibacterium litorale like strain isolated from cardiac implantable electronic device infection.</title>
        <authorList>
            <person name="Fukano H."/>
            <person name="Miyama H."/>
            <person name="Hoshino Y."/>
        </authorList>
    </citation>
    <scope>NUCLEOTIDE SEQUENCE [LARGE SCALE GENOMIC DNA]</scope>
    <source>
        <strain evidence="8 9">NIIDNTM18</strain>
    </source>
</reference>
<dbReference type="AlphaFoldDB" id="A0A6S6NXR6"/>
<sequence length="358" mass="36798">MATHQGAEFASRRAVLAGVAVTAAVFVAGLCWAKWTPYLGKAAAAARTHEWPGKDILAVGGVHAGDAPSWAAATVFFEAYVLSIWPALVVALLLSACVQALVPRTWLSRLLNRRRAVATALAGGAASMPSMMCTCCAAPVAVTLRRSGVTRAAAVAYWLGNPLLNPAVLVFLLFVAPWQWTVTRLAVGVAAVVGTAVVVGVLTRRDDRRELPSALTGGLDDAAPGEPAPRRFVTALLRLCLVLLPEYLVIVLLIGAGRGWLLSLIEPANRGLLVVVVAAVLGTLLVIPTAGEIPILHGLAVLGVSTGVLGALLITLPAVSLPGAAMVVRGFGWKTVGVTAGMVMAAGLVGAAMLSVLA</sequence>
<dbReference type="PROSITE" id="PS51318">
    <property type="entry name" value="TAT"/>
    <property type="match status" value="1"/>
</dbReference>
<dbReference type="GO" id="GO:0005886">
    <property type="term" value="C:plasma membrane"/>
    <property type="evidence" value="ECO:0007669"/>
    <property type="project" value="UniProtKB-SubCell"/>
</dbReference>
<organism evidence="8 9">
    <name type="scientific">Mycolicibacterium litorale</name>
    <dbReference type="NCBI Taxonomy" id="758802"/>
    <lineage>
        <taxon>Bacteria</taxon>
        <taxon>Bacillati</taxon>
        <taxon>Actinomycetota</taxon>
        <taxon>Actinomycetes</taxon>
        <taxon>Mycobacteriales</taxon>
        <taxon>Mycobacteriaceae</taxon>
        <taxon>Mycolicibacterium</taxon>
    </lineage>
</organism>
<evidence type="ECO:0000256" key="5">
    <source>
        <dbReference type="ARBA" id="ARBA00022989"/>
    </source>
</evidence>
<keyword evidence="3" id="KW-1003">Cell membrane</keyword>
<evidence type="ECO:0000256" key="7">
    <source>
        <dbReference type="SAM" id="Phobius"/>
    </source>
</evidence>
<dbReference type="Pfam" id="PF03773">
    <property type="entry name" value="ArsP_1"/>
    <property type="match status" value="1"/>
</dbReference>
<comment type="subcellular location">
    <subcellularLocation>
        <location evidence="1">Cell membrane</location>
        <topology evidence="1">Multi-pass membrane protein</topology>
    </subcellularLocation>
</comment>